<evidence type="ECO:0000259" key="8">
    <source>
        <dbReference type="PROSITE" id="PS50850"/>
    </source>
</evidence>
<dbReference type="PANTHER" id="PTHR43124">
    <property type="entry name" value="PURINE EFFLUX PUMP PBUE"/>
    <property type="match status" value="1"/>
</dbReference>
<dbReference type="InterPro" id="IPR050189">
    <property type="entry name" value="MFS_Efflux_Transporters"/>
</dbReference>
<dbReference type="EMBL" id="BMWG01000011">
    <property type="protein sequence ID" value="GGZ39410.1"/>
    <property type="molecule type" value="Genomic_DNA"/>
</dbReference>
<evidence type="ECO:0000313" key="10">
    <source>
        <dbReference type="Proteomes" id="UP000630936"/>
    </source>
</evidence>
<evidence type="ECO:0000256" key="2">
    <source>
        <dbReference type="ARBA" id="ARBA00022475"/>
    </source>
</evidence>
<keyword evidence="10" id="KW-1185">Reference proteome</keyword>
<feature type="transmembrane region" description="Helical" evidence="7">
    <location>
        <begin position="267"/>
        <end position="284"/>
    </location>
</feature>
<reference evidence="9" key="1">
    <citation type="journal article" date="2014" name="Int. J. Syst. Evol. Microbiol.">
        <title>Complete genome sequence of Corynebacterium casei LMG S-19264T (=DSM 44701T), isolated from a smear-ripened cheese.</title>
        <authorList>
            <consortium name="US DOE Joint Genome Institute (JGI-PGF)"/>
            <person name="Walter F."/>
            <person name="Albersmeier A."/>
            <person name="Kalinowski J."/>
            <person name="Ruckert C."/>
        </authorList>
    </citation>
    <scope>NUCLEOTIDE SEQUENCE</scope>
    <source>
        <strain evidence="9">JCM 4988</strain>
    </source>
</reference>
<dbReference type="SUPFAM" id="SSF103473">
    <property type="entry name" value="MFS general substrate transporter"/>
    <property type="match status" value="1"/>
</dbReference>
<evidence type="ECO:0000256" key="3">
    <source>
        <dbReference type="ARBA" id="ARBA00022692"/>
    </source>
</evidence>
<comment type="subcellular location">
    <subcellularLocation>
        <location evidence="1">Cell membrane</location>
        <topology evidence="1">Multi-pass membrane protein</topology>
    </subcellularLocation>
</comment>
<dbReference type="PROSITE" id="PS50850">
    <property type="entry name" value="MFS"/>
    <property type="match status" value="1"/>
</dbReference>
<dbReference type="Gene3D" id="1.20.1250.20">
    <property type="entry name" value="MFS general substrate transporter like domains"/>
    <property type="match status" value="2"/>
</dbReference>
<dbReference type="InterPro" id="IPR036259">
    <property type="entry name" value="MFS_trans_sf"/>
</dbReference>
<dbReference type="CDD" id="cd17324">
    <property type="entry name" value="MFS_NepI_like"/>
    <property type="match status" value="1"/>
</dbReference>
<feature type="region of interest" description="Disordered" evidence="6">
    <location>
        <begin position="383"/>
        <end position="415"/>
    </location>
</feature>
<dbReference type="RefSeq" id="WP_190124216.1">
    <property type="nucleotide sequence ID" value="NZ_BMWG01000011.1"/>
</dbReference>
<evidence type="ECO:0000256" key="7">
    <source>
        <dbReference type="SAM" id="Phobius"/>
    </source>
</evidence>
<feature type="compositionally biased region" description="Low complexity" evidence="6">
    <location>
        <begin position="397"/>
        <end position="409"/>
    </location>
</feature>
<evidence type="ECO:0000256" key="6">
    <source>
        <dbReference type="SAM" id="MobiDB-lite"/>
    </source>
</evidence>
<keyword evidence="5 7" id="KW-0472">Membrane</keyword>
<feature type="transmembrane region" description="Helical" evidence="7">
    <location>
        <begin position="71"/>
        <end position="93"/>
    </location>
</feature>
<feature type="transmembrane region" description="Helical" evidence="7">
    <location>
        <begin position="321"/>
        <end position="343"/>
    </location>
</feature>
<comment type="caution">
    <text evidence="9">The sequence shown here is derived from an EMBL/GenBank/DDBJ whole genome shotgun (WGS) entry which is preliminary data.</text>
</comment>
<keyword evidence="3 7" id="KW-0812">Transmembrane</keyword>
<evidence type="ECO:0000256" key="1">
    <source>
        <dbReference type="ARBA" id="ARBA00004651"/>
    </source>
</evidence>
<feature type="transmembrane region" description="Helical" evidence="7">
    <location>
        <begin position="160"/>
        <end position="181"/>
    </location>
</feature>
<feature type="domain" description="Major facilitator superfamily (MFS) profile" evidence="8">
    <location>
        <begin position="4"/>
        <end position="379"/>
    </location>
</feature>
<accession>A0A918UWH3</accession>
<keyword evidence="4 7" id="KW-1133">Transmembrane helix</keyword>
<dbReference type="PANTHER" id="PTHR43124:SF8">
    <property type="entry name" value="INNER MEMBRANE TRANSPORT PROTEIN YDHP"/>
    <property type="match status" value="1"/>
</dbReference>
<evidence type="ECO:0000256" key="5">
    <source>
        <dbReference type="ARBA" id="ARBA00023136"/>
    </source>
</evidence>
<feature type="transmembrane region" description="Helical" evidence="7">
    <location>
        <begin position="127"/>
        <end position="148"/>
    </location>
</feature>
<protein>
    <submittedName>
        <fullName evidence="9">MFS transporter</fullName>
    </submittedName>
</protein>
<dbReference type="InterPro" id="IPR020846">
    <property type="entry name" value="MFS_dom"/>
</dbReference>
<dbReference type="AlphaFoldDB" id="A0A918UWH3"/>
<proteinExistence type="predicted"/>
<feature type="transmembrane region" description="Helical" evidence="7">
    <location>
        <begin position="237"/>
        <end position="255"/>
    </location>
</feature>
<feature type="transmembrane region" description="Helical" evidence="7">
    <location>
        <begin position="201"/>
        <end position="222"/>
    </location>
</feature>
<feature type="transmembrane region" description="Helical" evidence="7">
    <location>
        <begin position="38"/>
        <end position="59"/>
    </location>
</feature>
<keyword evidence="2" id="KW-1003">Cell membrane</keyword>
<dbReference type="Proteomes" id="UP000630936">
    <property type="component" value="Unassembled WGS sequence"/>
</dbReference>
<evidence type="ECO:0000256" key="4">
    <source>
        <dbReference type="ARBA" id="ARBA00022989"/>
    </source>
</evidence>
<sequence>MPIALLALSLSAFAIGTTEFVIMGLLPNVADDLGVSITSAGLLVTGYALGVVVGAPTLTALLGRLPRKRTLLILSSIFLAGNLLCALSPNYGILMGARFITACAHGAFFGIASVVAADLVPKEKRASAIAMVFTGATMANVLGVPLGTFLGQDYGWRSTFWVVSGISVIATIGIAVLVPVIEQQNQPSFRAELAVLRRKQVLLALLITVFGYGGVFTLFTYITPLLTDVTGYAESTVSWLLVLFGVGLFGGNLLAGKAADRHLMPTVYAVLLALSLVLLAFSVTSENKTAAAVSVLLLGATAFGTVPPLQMRILAKAGDAPAVASSFNISAFNVANAAGSFIGGRVIAAGYSLPVLGPVAAVISLVGLGIAVYSGWLDAHGKPADRDLPAGPDEGTRTTAGGTADDIGTSPVEAR</sequence>
<dbReference type="GO" id="GO:0005886">
    <property type="term" value="C:plasma membrane"/>
    <property type="evidence" value="ECO:0007669"/>
    <property type="project" value="UniProtKB-SubCell"/>
</dbReference>
<reference evidence="9" key="2">
    <citation type="submission" date="2020-09" db="EMBL/GenBank/DDBJ databases">
        <authorList>
            <person name="Sun Q."/>
            <person name="Ohkuma M."/>
        </authorList>
    </citation>
    <scope>NUCLEOTIDE SEQUENCE</scope>
    <source>
        <strain evidence="9">JCM 4988</strain>
    </source>
</reference>
<organism evidence="9 10">
    <name type="scientific">Streptomyces inusitatus</name>
    <dbReference type="NCBI Taxonomy" id="68221"/>
    <lineage>
        <taxon>Bacteria</taxon>
        <taxon>Bacillati</taxon>
        <taxon>Actinomycetota</taxon>
        <taxon>Actinomycetes</taxon>
        <taxon>Kitasatosporales</taxon>
        <taxon>Streptomycetaceae</taxon>
        <taxon>Streptomyces</taxon>
    </lineage>
</organism>
<evidence type="ECO:0000313" key="9">
    <source>
        <dbReference type="EMBL" id="GGZ39410.1"/>
    </source>
</evidence>
<dbReference type="GO" id="GO:0022857">
    <property type="term" value="F:transmembrane transporter activity"/>
    <property type="evidence" value="ECO:0007669"/>
    <property type="project" value="InterPro"/>
</dbReference>
<name>A0A918UWH3_9ACTN</name>
<dbReference type="InterPro" id="IPR011701">
    <property type="entry name" value="MFS"/>
</dbReference>
<feature type="transmembrane region" description="Helical" evidence="7">
    <location>
        <begin position="355"/>
        <end position="376"/>
    </location>
</feature>
<feature type="transmembrane region" description="Helical" evidence="7">
    <location>
        <begin position="290"/>
        <end position="309"/>
    </location>
</feature>
<feature type="transmembrane region" description="Helical" evidence="7">
    <location>
        <begin position="99"/>
        <end position="120"/>
    </location>
</feature>
<gene>
    <name evidence="9" type="primary">araJ</name>
    <name evidence="9" type="ORF">GCM10010387_37010</name>
</gene>
<dbReference type="Pfam" id="PF07690">
    <property type="entry name" value="MFS_1"/>
    <property type="match status" value="1"/>
</dbReference>